<dbReference type="AlphaFoldDB" id="G8ZFL9"/>
<accession>G8ZFL9</accession>
<organism evidence="2 3">
    <name type="scientific">Pyrococcus abyssi (strain GE5 / Orsay)</name>
    <dbReference type="NCBI Taxonomy" id="272844"/>
    <lineage>
        <taxon>Archaea</taxon>
        <taxon>Methanobacteriati</taxon>
        <taxon>Methanobacteriota</taxon>
        <taxon>Thermococci</taxon>
        <taxon>Thermococcales</taxon>
        <taxon>Thermococcaceae</taxon>
        <taxon>Pyrococcus</taxon>
    </lineage>
</organism>
<dbReference type="InterPro" id="IPR002850">
    <property type="entry name" value="PIN_toxin-like"/>
</dbReference>
<proteinExistence type="predicted"/>
<protein>
    <recommendedName>
        <fullName evidence="1">PIN domain-containing protein</fullName>
    </recommendedName>
</protein>
<dbReference type="InterPro" id="IPR029060">
    <property type="entry name" value="PIN-like_dom_sf"/>
</dbReference>
<comment type="miscellaneous">
    <text evidence="2">The sequence shown here is derived from an EMBL/GenBank/DDBJ third party annotation (TPA) entry.</text>
</comment>
<name>G8ZFL9_PYRAB</name>
<dbReference type="SMART" id="SM00670">
    <property type="entry name" value="PINc"/>
    <property type="match status" value="1"/>
</dbReference>
<dbReference type="InterPro" id="IPR002716">
    <property type="entry name" value="PIN_dom"/>
</dbReference>
<dbReference type="Proteomes" id="UP000009139">
    <property type="component" value="Chromosome"/>
</dbReference>
<feature type="domain" description="PIN" evidence="1">
    <location>
        <begin position="10"/>
        <end position="123"/>
    </location>
</feature>
<evidence type="ECO:0000313" key="2">
    <source>
        <dbReference type="EMBL" id="CCE69410.1"/>
    </source>
</evidence>
<evidence type="ECO:0000259" key="1">
    <source>
        <dbReference type="SMART" id="SM00670"/>
    </source>
</evidence>
<gene>
    <name evidence="2" type="ordered locus">PAB2325</name>
</gene>
<sequence length="155" mass="17878">MEEAQRCQEMKLVMDTNVVLAALIRPEGLGGLLISLLDKQHFTNYTSPEALEELQAKIALLAEEGKLNNAWPRVLANFLYGTEIVEPREKFNICHDEDDNKWLDIAYAAKAYVILTWDKDLLSLRGLNKTLRLKDHIVRILKPVEFIKEELRKEC</sequence>
<dbReference type="NCBIfam" id="TIGR00305">
    <property type="entry name" value="putative toxin-antitoxin system toxin component, PIN family"/>
    <property type="match status" value="1"/>
</dbReference>
<reference evidence="2 3" key="1">
    <citation type="journal article" date="2012" name="Curr. Microbiol.">
        <title>Re-annotation of two hyperthermophilic archaea Pyrococcus abyssi GE5 and Pyrococcus furiosus DSM 3638.</title>
        <authorList>
            <person name="Gao J."/>
            <person name="Wang J."/>
        </authorList>
    </citation>
    <scope>GENOME REANNOTATION</scope>
    <source>
        <strain evidence="3">GE5 / Orsay</strain>
    </source>
</reference>
<evidence type="ECO:0000313" key="3">
    <source>
        <dbReference type="Proteomes" id="UP000009139"/>
    </source>
</evidence>
<dbReference type="PANTHER" id="PTHR34610:SF3">
    <property type="entry name" value="SSL7007 PROTEIN"/>
    <property type="match status" value="1"/>
</dbReference>
<dbReference type="Pfam" id="PF13470">
    <property type="entry name" value="PIN_3"/>
    <property type="match status" value="1"/>
</dbReference>
<dbReference type="SUPFAM" id="SSF88723">
    <property type="entry name" value="PIN domain-like"/>
    <property type="match status" value="1"/>
</dbReference>
<dbReference type="PANTHER" id="PTHR34610">
    <property type="entry name" value="SSL7007 PROTEIN"/>
    <property type="match status" value="1"/>
</dbReference>
<dbReference type="EMBL" id="HE613800">
    <property type="protein sequence ID" value="CCE69410.1"/>
    <property type="molecule type" value="Genomic_DNA"/>
</dbReference>